<dbReference type="Proteomes" id="UP000572268">
    <property type="component" value="Unassembled WGS sequence"/>
</dbReference>
<feature type="transmembrane region" description="Helical" evidence="1">
    <location>
        <begin position="144"/>
        <end position="162"/>
    </location>
</feature>
<dbReference type="EMBL" id="JABANN010000374">
    <property type="protein sequence ID" value="KAF4660855.1"/>
    <property type="molecule type" value="Genomic_DNA"/>
</dbReference>
<feature type="transmembrane region" description="Helical" evidence="1">
    <location>
        <begin position="174"/>
        <end position="199"/>
    </location>
</feature>
<name>A0A7J6LNJ2_PEROL</name>
<comment type="caution">
    <text evidence="2">The sequence shown here is derived from an EMBL/GenBank/DDBJ whole genome shotgun (WGS) entry which is preliminary data.</text>
</comment>
<keyword evidence="1" id="KW-0812">Transmembrane</keyword>
<evidence type="ECO:0000256" key="1">
    <source>
        <dbReference type="SAM" id="Phobius"/>
    </source>
</evidence>
<evidence type="ECO:0000313" key="3">
    <source>
        <dbReference type="Proteomes" id="UP000572268"/>
    </source>
</evidence>
<keyword evidence="1" id="KW-1133">Transmembrane helix</keyword>
<feature type="transmembrane region" description="Helical" evidence="1">
    <location>
        <begin position="371"/>
        <end position="390"/>
    </location>
</feature>
<feature type="transmembrane region" description="Helical" evidence="1">
    <location>
        <begin position="121"/>
        <end position="139"/>
    </location>
</feature>
<feature type="transmembrane region" description="Helical" evidence="1">
    <location>
        <begin position="303"/>
        <end position="325"/>
    </location>
</feature>
<evidence type="ECO:0008006" key="4">
    <source>
        <dbReference type="Google" id="ProtNLM"/>
    </source>
</evidence>
<proteinExistence type="predicted"/>
<sequence>MEVVTATEVELPDFLLAQNTAVSQAVEFADSSLYLRGVPMSTVAKKRHLFKDSNGGEDTYALSQSVDHLDASVSHSWSANPPLKHVALVASQYCFLGYIVANAVVVSLGAGLCLALSDRTAYLIAFGTSVISFPLALFYGQTKFAFIISLAEVVAIVALSVLDIVGADAAVKTPYYACMLGCSLLLTCFLGVFVVYEYLPHRLALHRQASKFTVEGGECLLEEDKLVIRDLIKNWYGSLEAFEEYVRNHKEYITGRRRPWTVSYLTLAIISFPIELACVGRFVTICCTASTLGIPWWKALRCFLSTLILLTCRMPLLVFAAYACFEHRRRPRWVEAVSMVLFAAIYELLALLAGGTILFDTALMSVIPEPYAWLTMVIPLLALVSTCLLYRSRPLLIQLQ</sequence>
<protein>
    <recommendedName>
        <fullName evidence="4">Transmembrane protein</fullName>
    </recommendedName>
</protein>
<reference evidence="2 3" key="1">
    <citation type="submission" date="2020-04" db="EMBL/GenBank/DDBJ databases">
        <title>Perkinsus olseni comparative genomics.</title>
        <authorList>
            <person name="Bogema D.R."/>
        </authorList>
    </citation>
    <scope>NUCLEOTIDE SEQUENCE [LARGE SCALE GENOMIC DNA]</scope>
    <source>
        <strain evidence="2">ATCC PRA-31</strain>
    </source>
</reference>
<evidence type="ECO:0000313" key="2">
    <source>
        <dbReference type="EMBL" id="KAF4660855.1"/>
    </source>
</evidence>
<feature type="transmembrane region" description="Helical" evidence="1">
    <location>
        <begin position="264"/>
        <end position="297"/>
    </location>
</feature>
<keyword evidence="1" id="KW-0472">Membrane</keyword>
<feature type="transmembrane region" description="Helical" evidence="1">
    <location>
        <begin position="337"/>
        <end position="359"/>
    </location>
</feature>
<feature type="transmembrane region" description="Helical" evidence="1">
    <location>
        <begin position="93"/>
        <end position="115"/>
    </location>
</feature>
<gene>
    <name evidence="2" type="ORF">FOL46_005973</name>
</gene>
<dbReference type="AlphaFoldDB" id="A0A7J6LNJ2"/>
<accession>A0A7J6LNJ2</accession>
<organism evidence="2 3">
    <name type="scientific">Perkinsus olseni</name>
    <name type="common">Perkinsus atlanticus</name>
    <dbReference type="NCBI Taxonomy" id="32597"/>
    <lineage>
        <taxon>Eukaryota</taxon>
        <taxon>Sar</taxon>
        <taxon>Alveolata</taxon>
        <taxon>Perkinsozoa</taxon>
        <taxon>Perkinsea</taxon>
        <taxon>Perkinsida</taxon>
        <taxon>Perkinsidae</taxon>
        <taxon>Perkinsus</taxon>
    </lineage>
</organism>